<dbReference type="Proteomes" id="UP000184440">
    <property type="component" value="Unassembled WGS sequence"/>
</dbReference>
<keyword evidence="2" id="KW-0472">Membrane</keyword>
<accession>A0A1M7RKV0</accession>
<keyword evidence="2" id="KW-1133">Transmembrane helix</keyword>
<reference evidence="4 5" key="1">
    <citation type="submission" date="2016-11" db="EMBL/GenBank/DDBJ databases">
        <authorList>
            <person name="Jaros S."/>
            <person name="Januszkiewicz K."/>
            <person name="Wedrychowicz H."/>
        </authorList>
    </citation>
    <scope>NUCLEOTIDE SEQUENCE [LARGE SCALE GENOMIC DNA]</scope>
    <source>
        <strain evidence="4 5">DSM 46144</strain>
    </source>
</reference>
<keyword evidence="5" id="KW-1185">Reference proteome</keyword>
<feature type="transmembrane region" description="Helical" evidence="2">
    <location>
        <begin position="31"/>
        <end position="52"/>
    </location>
</feature>
<protein>
    <recommendedName>
        <fullName evidence="3">DUF6458 domain-containing protein</fullName>
    </recommendedName>
</protein>
<evidence type="ECO:0000256" key="2">
    <source>
        <dbReference type="SAM" id="Phobius"/>
    </source>
</evidence>
<feature type="domain" description="DUF6458" evidence="3">
    <location>
        <begin position="1"/>
        <end position="61"/>
    </location>
</feature>
<dbReference type="InterPro" id="IPR045597">
    <property type="entry name" value="DUF6458"/>
</dbReference>
<dbReference type="AlphaFoldDB" id="A0A1M7RKV0"/>
<evidence type="ECO:0000259" key="3">
    <source>
        <dbReference type="Pfam" id="PF20059"/>
    </source>
</evidence>
<evidence type="ECO:0000256" key="1">
    <source>
        <dbReference type="SAM" id="MobiDB-lite"/>
    </source>
</evidence>
<organism evidence="4 5">
    <name type="scientific">Cryptosporangium aurantiacum</name>
    <dbReference type="NCBI Taxonomy" id="134849"/>
    <lineage>
        <taxon>Bacteria</taxon>
        <taxon>Bacillati</taxon>
        <taxon>Actinomycetota</taxon>
        <taxon>Actinomycetes</taxon>
        <taxon>Cryptosporangiales</taxon>
        <taxon>Cryptosporangiaceae</taxon>
        <taxon>Cryptosporangium</taxon>
    </lineage>
</organism>
<evidence type="ECO:0000313" key="4">
    <source>
        <dbReference type="EMBL" id="SHN46894.1"/>
    </source>
</evidence>
<gene>
    <name evidence="4" type="ORF">SAMN05443668_118127</name>
</gene>
<name>A0A1M7RKV0_9ACTN</name>
<feature type="region of interest" description="Disordered" evidence="1">
    <location>
        <begin position="57"/>
        <end position="77"/>
    </location>
</feature>
<dbReference type="Pfam" id="PF20059">
    <property type="entry name" value="DUF6458"/>
    <property type="match status" value="1"/>
</dbReference>
<sequence>MGIGAGLFLIALGAIFAFAVTVDLQGINLQAVGWILMFIGVVGILISVFYWGPRKRATQTTRERIYTDDPTQPPPPL</sequence>
<dbReference type="EMBL" id="FRCS01000018">
    <property type="protein sequence ID" value="SHN46894.1"/>
    <property type="molecule type" value="Genomic_DNA"/>
</dbReference>
<keyword evidence="2" id="KW-0812">Transmembrane</keyword>
<proteinExistence type="predicted"/>
<evidence type="ECO:0000313" key="5">
    <source>
        <dbReference type="Proteomes" id="UP000184440"/>
    </source>
</evidence>